<organism evidence="1 2">
    <name type="scientific">Belnapia mucosa</name>
    <dbReference type="NCBI Taxonomy" id="2804532"/>
    <lineage>
        <taxon>Bacteria</taxon>
        <taxon>Pseudomonadati</taxon>
        <taxon>Pseudomonadota</taxon>
        <taxon>Alphaproteobacteria</taxon>
        <taxon>Acetobacterales</taxon>
        <taxon>Roseomonadaceae</taxon>
        <taxon>Belnapia</taxon>
    </lineage>
</organism>
<proteinExistence type="predicted"/>
<comment type="caution">
    <text evidence="1">The sequence shown here is derived from an EMBL/GenBank/DDBJ whole genome shotgun (WGS) entry which is preliminary data.</text>
</comment>
<evidence type="ECO:0000313" key="1">
    <source>
        <dbReference type="EMBL" id="MBL6459538.1"/>
    </source>
</evidence>
<dbReference type="EMBL" id="JAEUXJ010000049">
    <property type="protein sequence ID" value="MBL6459538.1"/>
    <property type="molecule type" value="Genomic_DNA"/>
</dbReference>
<dbReference type="RefSeq" id="WP_202829270.1">
    <property type="nucleotide sequence ID" value="NZ_JAEUXJ010000049.1"/>
</dbReference>
<gene>
    <name evidence="1" type="ORF">JMJ55_29965</name>
</gene>
<accession>A0ABS1VD12</accession>
<reference evidence="1 2" key="1">
    <citation type="submission" date="2021-01" db="EMBL/GenBank/DDBJ databases">
        <title>Belnapia mucosa sp. nov. and Belnapia arida sp. nov., isolated from the Tabernas Desert (Almeria, Spain).</title>
        <authorList>
            <person name="Molina-Menor E."/>
            <person name="Vidal-Verdu A."/>
            <person name="Calonge A."/>
            <person name="Satari L."/>
            <person name="Pereto Magraner J."/>
            <person name="Porcar Miralles M."/>
        </authorList>
    </citation>
    <scope>NUCLEOTIDE SEQUENCE [LARGE SCALE GENOMIC DNA]</scope>
    <source>
        <strain evidence="1 2">T6</strain>
    </source>
</reference>
<protein>
    <submittedName>
        <fullName evidence="1">Uncharacterized protein</fullName>
    </submittedName>
</protein>
<dbReference type="Proteomes" id="UP000606490">
    <property type="component" value="Unassembled WGS sequence"/>
</dbReference>
<sequence>MTKPIVRTIRAFSVHVLPGKRRNPTAIVRMRIGPLFVSVGVALLRKSGITARLPEDDDGKPAIEVRPEVWTAIQKAAFEAVTRDPTAREHLFGPELCHLDRSVERQLHEVGASPP</sequence>
<keyword evidence="2" id="KW-1185">Reference proteome</keyword>
<evidence type="ECO:0000313" key="2">
    <source>
        <dbReference type="Proteomes" id="UP000606490"/>
    </source>
</evidence>
<name>A0ABS1VD12_9PROT</name>